<accession>A0ABS5GSI4</accession>
<reference evidence="1 2" key="1">
    <citation type="submission" date="2021-04" db="EMBL/GenBank/DDBJ databases">
        <title>Draft Genome of Aeromonas popoffii ID682, isolated from a natural water source in Idaho.</title>
        <authorList>
            <person name="Testerman T."/>
            <person name="Graf J."/>
        </authorList>
    </citation>
    <scope>NUCLEOTIDE SEQUENCE [LARGE SCALE GENOMIC DNA]</scope>
    <source>
        <strain evidence="1 2">ID682</strain>
    </source>
</reference>
<protein>
    <submittedName>
        <fullName evidence="1">Uncharacterized protein</fullName>
    </submittedName>
</protein>
<organism evidence="1 2">
    <name type="scientific">Aeromonas popoffii</name>
    <dbReference type="NCBI Taxonomy" id="70856"/>
    <lineage>
        <taxon>Bacteria</taxon>
        <taxon>Pseudomonadati</taxon>
        <taxon>Pseudomonadota</taxon>
        <taxon>Gammaproteobacteria</taxon>
        <taxon>Aeromonadales</taxon>
        <taxon>Aeromonadaceae</taxon>
        <taxon>Aeromonas</taxon>
    </lineage>
</organism>
<proteinExistence type="predicted"/>
<evidence type="ECO:0000313" key="1">
    <source>
        <dbReference type="EMBL" id="MBR7630017.1"/>
    </source>
</evidence>
<dbReference type="EMBL" id="JAGRZL010000039">
    <property type="protein sequence ID" value="MBR7630017.1"/>
    <property type="molecule type" value="Genomic_DNA"/>
</dbReference>
<dbReference type="RefSeq" id="WP_212513902.1">
    <property type="nucleotide sequence ID" value="NZ_CAWQDX010000062.1"/>
</dbReference>
<evidence type="ECO:0000313" key="2">
    <source>
        <dbReference type="Proteomes" id="UP000675653"/>
    </source>
</evidence>
<comment type="caution">
    <text evidence="1">The sequence shown here is derived from an EMBL/GenBank/DDBJ whole genome shotgun (WGS) entry which is preliminary data.</text>
</comment>
<name>A0ABS5GSI4_9GAMM</name>
<gene>
    <name evidence="1" type="ORF">KAT72_13565</name>
</gene>
<dbReference type="Proteomes" id="UP000675653">
    <property type="component" value="Unassembled WGS sequence"/>
</dbReference>
<sequence length="76" mass="8372">MALAITLTITSSPPDGTAQIAQRIADDMAQLHHRLGDGVSDELGISISYLVEQFALQAAAYRSPKEMEKHHDRVQR</sequence>
<keyword evidence="2" id="KW-1185">Reference proteome</keyword>